<name>A0AAU8TVK9_9PSED</name>
<reference evidence="1 2" key="1">
    <citation type="journal article" date="2015" name="Genome Announc.">
        <title>Complete Genome Sequence of Biocontrol Strain Pseudomonas fluorescens LBUM223.</title>
        <authorList>
            <person name="Roquigny R."/>
            <person name="Arseneault T."/>
            <person name="Gadkar V.J."/>
            <person name="Novinscak A."/>
            <person name="Joly D.L."/>
            <person name="Filion M."/>
        </authorList>
    </citation>
    <scope>NUCLEOTIDE SEQUENCE [LARGE SCALE GENOMIC DNA]</scope>
    <source>
        <strain evidence="1 2">LBUM223</strain>
    </source>
</reference>
<dbReference type="AlphaFoldDB" id="A0AAU8TVK9"/>
<proteinExistence type="predicted"/>
<evidence type="ECO:0000313" key="1">
    <source>
        <dbReference type="EMBL" id="AKA81997.1"/>
    </source>
</evidence>
<sequence length="44" mass="5290">MRQSSRFNAEKLEHTSASMIYNCMTFILPSCEVRHACYRQYTER</sequence>
<evidence type="ECO:0000313" key="2">
    <source>
        <dbReference type="Proteomes" id="UP000033099"/>
    </source>
</evidence>
<dbReference type="EMBL" id="CP011117">
    <property type="protein sequence ID" value="AKA81997.1"/>
    <property type="molecule type" value="Genomic_DNA"/>
</dbReference>
<gene>
    <name evidence="1" type="ORF">VO64_1451</name>
</gene>
<dbReference type="Proteomes" id="UP000033099">
    <property type="component" value="Chromosome"/>
</dbReference>
<dbReference type="KEGG" id="pfb:VO64_1451"/>
<organism evidence="1 2">
    <name type="scientific">Pseudomonas synxantha</name>
    <dbReference type="NCBI Taxonomy" id="47883"/>
    <lineage>
        <taxon>Bacteria</taxon>
        <taxon>Pseudomonadati</taxon>
        <taxon>Pseudomonadota</taxon>
        <taxon>Gammaproteobacteria</taxon>
        <taxon>Pseudomonadales</taxon>
        <taxon>Pseudomonadaceae</taxon>
        <taxon>Pseudomonas</taxon>
    </lineage>
</organism>
<accession>A0AAU8TVK9</accession>
<protein>
    <submittedName>
        <fullName evidence="1">Uncharacterized protein</fullName>
    </submittedName>
</protein>